<dbReference type="Proteomes" id="UP001163115">
    <property type="component" value="Chromosome"/>
</dbReference>
<accession>A0ABY7A6B0</accession>
<dbReference type="Gene3D" id="3.40.930.10">
    <property type="entry name" value="Mannitol-specific EII, Chain A"/>
    <property type="match status" value="1"/>
</dbReference>
<dbReference type="InterPro" id="IPR051541">
    <property type="entry name" value="PTS_SugarTrans_NitroReg"/>
</dbReference>
<dbReference type="PANTHER" id="PTHR47738:SF2">
    <property type="entry name" value="PTS SYSTEM FRUCTOSE-LIKE EIIA COMPONENT"/>
    <property type="match status" value="1"/>
</dbReference>
<dbReference type="PROSITE" id="PS51094">
    <property type="entry name" value="PTS_EIIA_TYPE_2"/>
    <property type="match status" value="1"/>
</dbReference>
<keyword evidence="4" id="KW-0808">Transferase</keyword>
<protein>
    <submittedName>
        <fullName evidence="7">PTS sugar transporter subunit IIA</fullName>
    </submittedName>
</protein>
<dbReference type="PANTHER" id="PTHR47738">
    <property type="entry name" value="PTS SYSTEM FRUCTOSE-LIKE EIIA COMPONENT-RELATED"/>
    <property type="match status" value="1"/>
</dbReference>
<evidence type="ECO:0000313" key="8">
    <source>
        <dbReference type="Proteomes" id="UP001163115"/>
    </source>
</evidence>
<evidence type="ECO:0000256" key="5">
    <source>
        <dbReference type="ARBA" id="ARBA00022683"/>
    </source>
</evidence>
<organism evidence="7 8">
    <name type="scientific">Lacrimispora xylanolytica</name>
    <dbReference type="NCBI Taxonomy" id="29375"/>
    <lineage>
        <taxon>Bacteria</taxon>
        <taxon>Bacillati</taxon>
        <taxon>Bacillota</taxon>
        <taxon>Clostridia</taxon>
        <taxon>Lachnospirales</taxon>
        <taxon>Lachnospiraceae</taxon>
        <taxon>Lacrimispora</taxon>
    </lineage>
</organism>
<dbReference type="PROSITE" id="PS00372">
    <property type="entry name" value="PTS_EIIA_TYPE_2_HIS"/>
    <property type="match status" value="1"/>
</dbReference>
<dbReference type="RefSeq" id="WP_268114168.1">
    <property type="nucleotide sequence ID" value="NZ_CP113524.1"/>
</dbReference>
<gene>
    <name evidence="7" type="ORF">OW255_11460</name>
</gene>
<dbReference type="EMBL" id="CP113524">
    <property type="protein sequence ID" value="WAJ22200.1"/>
    <property type="molecule type" value="Genomic_DNA"/>
</dbReference>
<evidence type="ECO:0000256" key="1">
    <source>
        <dbReference type="ARBA" id="ARBA00022448"/>
    </source>
</evidence>
<evidence type="ECO:0000313" key="7">
    <source>
        <dbReference type="EMBL" id="WAJ22200.1"/>
    </source>
</evidence>
<dbReference type="SUPFAM" id="SSF55804">
    <property type="entry name" value="Phoshotransferase/anion transport protein"/>
    <property type="match status" value="1"/>
</dbReference>
<reference evidence="7" key="1">
    <citation type="submission" date="2022-11" db="EMBL/GenBank/DDBJ databases">
        <title>Lacrimispora xylanolytica sy1, complete genome.</title>
        <authorList>
            <person name="Choi S."/>
        </authorList>
    </citation>
    <scope>NUCLEOTIDE SEQUENCE</scope>
    <source>
        <strain evidence="7">Sy1</strain>
    </source>
</reference>
<evidence type="ECO:0000256" key="3">
    <source>
        <dbReference type="ARBA" id="ARBA00022597"/>
    </source>
</evidence>
<dbReference type="InterPro" id="IPR004715">
    <property type="entry name" value="PTS_IIA_fruc"/>
</dbReference>
<dbReference type="InterPro" id="IPR002178">
    <property type="entry name" value="PTS_EIIA_type-2_dom"/>
</dbReference>
<proteinExistence type="predicted"/>
<evidence type="ECO:0000256" key="2">
    <source>
        <dbReference type="ARBA" id="ARBA00022553"/>
    </source>
</evidence>
<feature type="domain" description="PTS EIIA type-2" evidence="6">
    <location>
        <begin position="5"/>
        <end position="149"/>
    </location>
</feature>
<evidence type="ECO:0000256" key="4">
    <source>
        <dbReference type="ARBA" id="ARBA00022679"/>
    </source>
</evidence>
<keyword evidence="1" id="KW-0813">Transport</keyword>
<dbReference type="Pfam" id="PF00359">
    <property type="entry name" value="PTS_EIIA_2"/>
    <property type="match status" value="1"/>
</dbReference>
<evidence type="ECO:0000259" key="6">
    <source>
        <dbReference type="PROSITE" id="PS51094"/>
    </source>
</evidence>
<name>A0ABY7A6B0_9FIRM</name>
<sequence>MAVSEILDKRVIDLSMEARNKDEVLRHLSGLLKKAGYIEDEEAYLKDVYLRESEGVTGIGSHVAIPHGKSDSVSQVGIAVGRTKQMVEWESYDGEPSDLFFLFAVPSDSQGASEHLRLISELAGKLGNAKTMEKLQTARSYEELLEAFS</sequence>
<keyword evidence="3 7" id="KW-0762">Sugar transport</keyword>
<keyword evidence="5" id="KW-0598">Phosphotransferase system</keyword>
<keyword evidence="2" id="KW-0597">Phosphoprotein</keyword>
<dbReference type="NCBIfam" id="TIGR00848">
    <property type="entry name" value="fruA"/>
    <property type="match status" value="1"/>
</dbReference>
<keyword evidence="8" id="KW-1185">Reference proteome</keyword>
<dbReference type="CDD" id="cd00211">
    <property type="entry name" value="PTS_IIA_fru"/>
    <property type="match status" value="1"/>
</dbReference>
<dbReference type="InterPro" id="IPR016152">
    <property type="entry name" value="PTrfase/Anion_transptr"/>
</dbReference>